<proteinExistence type="predicted"/>
<dbReference type="STRING" id="2064.TR51_00145"/>
<gene>
    <name evidence="1" type="ORF">TR51_00145</name>
</gene>
<protein>
    <submittedName>
        <fullName evidence="1">Uncharacterized protein</fullName>
    </submittedName>
</protein>
<evidence type="ECO:0000313" key="1">
    <source>
        <dbReference type="EMBL" id="KIQ66156.1"/>
    </source>
</evidence>
<organism evidence="1 2">
    <name type="scientific">Kitasatospora griseola</name>
    <name type="common">Streptomyces griseolosporeus</name>
    <dbReference type="NCBI Taxonomy" id="2064"/>
    <lineage>
        <taxon>Bacteria</taxon>
        <taxon>Bacillati</taxon>
        <taxon>Actinomycetota</taxon>
        <taxon>Actinomycetes</taxon>
        <taxon>Kitasatosporales</taxon>
        <taxon>Streptomycetaceae</taxon>
        <taxon>Kitasatospora</taxon>
    </lineage>
</organism>
<keyword evidence="2" id="KW-1185">Reference proteome</keyword>
<accession>A0A0D0P3G9</accession>
<reference evidence="1 2" key="1">
    <citation type="submission" date="2015-02" db="EMBL/GenBank/DDBJ databases">
        <title>Draft genome sequence of Kitasatospora griseola MF730-N6, a bafilomycin, terpentecin and satosporin producer.</title>
        <authorList>
            <person name="Arens J.C."/>
            <person name="Haltli B."/>
            <person name="Kerr R.G."/>
        </authorList>
    </citation>
    <scope>NUCLEOTIDE SEQUENCE [LARGE SCALE GENOMIC DNA]</scope>
    <source>
        <strain evidence="1 2">MF730-N6</strain>
    </source>
</reference>
<dbReference type="EMBL" id="JXZB01000001">
    <property type="protein sequence ID" value="KIQ66156.1"/>
    <property type="molecule type" value="Genomic_DNA"/>
</dbReference>
<dbReference type="AlphaFoldDB" id="A0A0D0P3G9"/>
<dbReference type="OrthoDB" id="7052039at2"/>
<dbReference type="Gene3D" id="3.40.50.1460">
    <property type="match status" value="1"/>
</dbReference>
<name>A0A0D0P3G9_KITGR</name>
<dbReference type="Proteomes" id="UP000032066">
    <property type="component" value="Unassembled WGS sequence"/>
</dbReference>
<evidence type="ECO:0000313" key="2">
    <source>
        <dbReference type="Proteomes" id="UP000032066"/>
    </source>
</evidence>
<sequence>MERAVVLIGVRRSGDLPVLQAVEHGLEAMLEWARGQGIPDERIAVLSDADDNPVRTADVFKTVAAYVNLHSLEQLVVYFCGHGVNKSGEYWLLSEAPDNPNEAVNVEASVRLAARCHIPHVVLISDACRTAPDRIQAIDVTGSEIFPNRPAGDTQAWVDVFYACRLGDPAFEVADPGTSSSSYHAVYTEVMAEVLDGDHPEVLRSLRIGARTVDVVQPWPLADILTKLVPIRLAELRGTPTVSQVPDSRLTSRETAPSVWLSQVDSHRVRLRQGVEDGSRAPEAIAVPSDPARAAADSAAARLTARVTARFSASGAMRFDHIDAIGPGTHRATADLLIGLPPSAARITAQAALRVHGAQFDRSHAKGVGIQQVATDLLYLDVGVDRAVADVLVSFSTGHCTVVPAFHGKLGTLTVEDGQLVDVSYLPLPGSAGAEACAPLEQEYLPYRARVAADSRYGLQWWMREQIREAPQDLMTRFDSIGALDPSIAVYLAYALADLGRRDLLRQLLRTTDGQQERPLFDVALLAEQPGRPCVPFMPLLSRGWPLLAAEGPDSRALLEVPGRQLSHWTLFADTAFDALRTLLDSEGTS</sequence>
<dbReference type="RefSeq" id="WP_043907152.1">
    <property type="nucleotide sequence ID" value="NZ_JXZB01000001.1"/>
</dbReference>
<comment type="caution">
    <text evidence="1">The sequence shown here is derived from an EMBL/GenBank/DDBJ whole genome shotgun (WGS) entry which is preliminary data.</text>
</comment>
<dbReference type="PATRIC" id="fig|2064.6.peg.40"/>